<dbReference type="EMBL" id="CP127173">
    <property type="protein sequence ID" value="WIV55782.1"/>
    <property type="molecule type" value="Genomic_DNA"/>
</dbReference>
<dbReference type="PROSITE" id="PS50043">
    <property type="entry name" value="HTH_LUXR_2"/>
    <property type="match status" value="1"/>
</dbReference>
<dbReference type="Proteomes" id="UP001227101">
    <property type="component" value="Chromosome"/>
</dbReference>
<dbReference type="PROSITE" id="PS50110">
    <property type="entry name" value="RESPONSE_REGULATORY"/>
    <property type="match status" value="1"/>
</dbReference>
<dbReference type="PANTHER" id="PTHR43214:SF24">
    <property type="entry name" value="TRANSCRIPTIONAL REGULATORY PROTEIN NARL-RELATED"/>
    <property type="match status" value="1"/>
</dbReference>
<evidence type="ECO:0000256" key="1">
    <source>
        <dbReference type="ARBA" id="ARBA00022553"/>
    </source>
</evidence>
<dbReference type="Pfam" id="PF00196">
    <property type="entry name" value="GerE"/>
    <property type="match status" value="1"/>
</dbReference>
<dbReference type="CDD" id="cd06170">
    <property type="entry name" value="LuxR_C_like"/>
    <property type="match status" value="1"/>
</dbReference>
<dbReference type="InterPro" id="IPR000792">
    <property type="entry name" value="Tscrpt_reg_LuxR_C"/>
</dbReference>
<gene>
    <name evidence="8" type="ORF">QP939_44420</name>
</gene>
<dbReference type="SMART" id="SM00421">
    <property type="entry name" value="HTH_LUXR"/>
    <property type="match status" value="1"/>
</dbReference>
<dbReference type="SMART" id="SM00448">
    <property type="entry name" value="REC"/>
    <property type="match status" value="1"/>
</dbReference>
<sequence length="243" mass="25529">MTTTVLVVDDQPLVRAGLAALLRAASGLDVVGEAADGEQAVARAAATRPDVILMDVRMPGVGGVTATRRILAAAEDPAPRILILTTFDIDEYVYEALRAGAAGFLLKEAEPARLVHAIHTVAAGDLLFAPAVTRRLIETYVRHHTPAGGGRTGHARLGTLTAREREILCLVGTGITNRDIAGRLTISEGTVKTHLNRVMTKLDLTSRAQAVVLAYESGLIVPGEPASAGFAADSTKWSNSAPR</sequence>
<reference evidence="8 9" key="1">
    <citation type="submission" date="2023-06" db="EMBL/GenBank/DDBJ databases">
        <authorList>
            <person name="Oyuntsetseg B."/>
            <person name="Kim S.B."/>
        </authorList>
    </citation>
    <scope>NUCLEOTIDE SEQUENCE [LARGE SCALE GENOMIC DNA]</scope>
    <source>
        <strain evidence="8 9">2-2</strain>
    </source>
</reference>
<evidence type="ECO:0000313" key="8">
    <source>
        <dbReference type="EMBL" id="WIV55782.1"/>
    </source>
</evidence>
<dbReference type="PRINTS" id="PR00038">
    <property type="entry name" value="HTHLUXR"/>
</dbReference>
<dbReference type="InterPro" id="IPR011006">
    <property type="entry name" value="CheY-like_superfamily"/>
</dbReference>
<dbReference type="SUPFAM" id="SSF52172">
    <property type="entry name" value="CheY-like"/>
    <property type="match status" value="1"/>
</dbReference>
<proteinExistence type="predicted"/>
<feature type="domain" description="HTH luxR-type" evidence="6">
    <location>
        <begin position="153"/>
        <end position="218"/>
    </location>
</feature>
<dbReference type="InterPro" id="IPR058245">
    <property type="entry name" value="NreC/VraR/RcsB-like_REC"/>
</dbReference>
<evidence type="ECO:0000256" key="2">
    <source>
        <dbReference type="ARBA" id="ARBA00023015"/>
    </source>
</evidence>
<dbReference type="PROSITE" id="PS00622">
    <property type="entry name" value="HTH_LUXR_1"/>
    <property type="match status" value="1"/>
</dbReference>
<dbReference type="CDD" id="cd17535">
    <property type="entry name" value="REC_NarL-like"/>
    <property type="match status" value="1"/>
</dbReference>
<feature type="modified residue" description="4-aspartylphosphate" evidence="5">
    <location>
        <position position="55"/>
    </location>
</feature>
<protein>
    <submittedName>
        <fullName evidence="8">Response regulator transcription factor</fullName>
    </submittedName>
</protein>
<dbReference type="PANTHER" id="PTHR43214">
    <property type="entry name" value="TWO-COMPONENT RESPONSE REGULATOR"/>
    <property type="match status" value="1"/>
</dbReference>
<dbReference type="Pfam" id="PF00072">
    <property type="entry name" value="Response_reg"/>
    <property type="match status" value="1"/>
</dbReference>
<accession>A0ABY8XJL3</accession>
<keyword evidence="9" id="KW-1185">Reference proteome</keyword>
<organism evidence="8 9">
    <name type="scientific">Amycolatopsis nalaikhensis</name>
    <dbReference type="NCBI Taxonomy" id="715472"/>
    <lineage>
        <taxon>Bacteria</taxon>
        <taxon>Bacillati</taxon>
        <taxon>Actinomycetota</taxon>
        <taxon>Actinomycetes</taxon>
        <taxon>Pseudonocardiales</taxon>
        <taxon>Pseudonocardiaceae</taxon>
        <taxon>Amycolatopsis</taxon>
    </lineage>
</organism>
<dbReference type="InterPro" id="IPR001789">
    <property type="entry name" value="Sig_transdc_resp-reg_receiver"/>
</dbReference>
<keyword evidence="2" id="KW-0805">Transcription regulation</keyword>
<keyword evidence="4" id="KW-0804">Transcription</keyword>
<evidence type="ECO:0000256" key="5">
    <source>
        <dbReference type="PROSITE-ProRule" id="PRU00169"/>
    </source>
</evidence>
<evidence type="ECO:0000313" key="9">
    <source>
        <dbReference type="Proteomes" id="UP001227101"/>
    </source>
</evidence>
<feature type="domain" description="Response regulatory" evidence="7">
    <location>
        <begin position="4"/>
        <end position="122"/>
    </location>
</feature>
<name>A0ABY8XJL3_9PSEU</name>
<evidence type="ECO:0000256" key="3">
    <source>
        <dbReference type="ARBA" id="ARBA00023125"/>
    </source>
</evidence>
<keyword evidence="3" id="KW-0238">DNA-binding</keyword>
<keyword evidence="1 5" id="KW-0597">Phosphoprotein</keyword>
<evidence type="ECO:0000259" key="6">
    <source>
        <dbReference type="PROSITE" id="PS50043"/>
    </source>
</evidence>
<evidence type="ECO:0000256" key="4">
    <source>
        <dbReference type="ARBA" id="ARBA00023163"/>
    </source>
</evidence>
<dbReference type="InterPro" id="IPR039420">
    <property type="entry name" value="WalR-like"/>
</dbReference>
<dbReference type="Gene3D" id="3.40.50.2300">
    <property type="match status" value="1"/>
</dbReference>
<evidence type="ECO:0000259" key="7">
    <source>
        <dbReference type="PROSITE" id="PS50110"/>
    </source>
</evidence>
<dbReference type="RefSeq" id="WP_285452843.1">
    <property type="nucleotide sequence ID" value="NZ_CP127173.1"/>
</dbReference>